<dbReference type="SUPFAM" id="SSF52540">
    <property type="entry name" value="P-loop containing nucleoside triphosphate hydrolases"/>
    <property type="match status" value="1"/>
</dbReference>
<accession>A0A2T0QYV6</accession>
<dbReference type="GO" id="GO:0016301">
    <property type="term" value="F:kinase activity"/>
    <property type="evidence" value="ECO:0007669"/>
    <property type="project" value="UniProtKB-KW"/>
</dbReference>
<protein>
    <submittedName>
        <fullName evidence="2">Uridine kinase</fullName>
    </submittedName>
</protein>
<sequence>MELHEDEPAAGPWRPAAPGDVLDLTGTGVVAVDGRSASGKTTLAGLLREEAQRRGLRAAVVHTDDLAWHHSFFGWAGLLADGVLRPWRAGRDVAHVPPGWAPHGRAGAVEVPAGVDLLLVEGVGAGRREVAGLLDAVVRVQSDHVLARERGLARDVASGVDGDPAQTVAFWNEWEREERPFVAGQRPWERARVIASLVPRRGRREVPPVVPGGWALNPGPGASSGPGRPGRTASP</sequence>
<dbReference type="RefSeq" id="WP_211298822.1">
    <property type="nucleotide sequence ID" value="NZ_PVZF01000012.1"/>
</dbReference>
<comment type="caution">
    <text evidence="2">The sequence shown here is derived from an EMBL/GenBank/DDBJ whole genome shotgun (WGS) entry which is preliminary data.</text>
</comment>
<evidence type="ECO:0000313" key="2">
    <source>
        <dbReference type="EMBL" id="PRY11710.1"/>
    </source>
</evidence>
<gene>
    <name evidence="2" type="ORF">CLV37_1128</name>
</gene>
<dbReference type="Gene3D" id="3.40.50.300">
    <property type="entry name" value="P-loop containing nucleotide triphosphate hydrolases"/>
    <property type="match status" value="1"/>
</dbReference>
<keyword evidence="2" id="KW-0418">Kinase</keyword>
<reference evidence="2 3" key="1">
    <citation type="submission" date="2018-03" db="EMBL/GenBank/DDBJ databases">
        <title>Genomic Encyclopedia of Archaeal and Bacterial Type Strains, Phase II (KMG-II): from individual species to whole genera.</title>
        <authorList>
            <person name="Goeker M."/>
        </authorList>
    </citation>
    <scope>NUCLEOTIDE SEQUENCE [LARGE SCALE GENOMIC DNA]</scope>
    <source>
        <strain evidence="2 3">DSM 19711</strain>
    </source>
</reference>
<evidence type="ECO:0000313" key="3">
    <source>
        <dbReference type="Proteomes" id="UP000238083"/>
    </source>
</evidence>
<name>A0A2T0QYV6_9ACTN</name>
<dbReference type="AlphaFoldDB" id="A0A2T0QYV6"/>
<evidence type="ECO:0000256" key="1">
    <source>
        <dbReference type="SAM" id="MobiDB-lite"/>
    </source>
</evidence>
<feature type="region of interest" description="Disordered" evidence="1">
    <location>
        <begin position="207"/>
        <end position="235"/>
    </location>
</feature>
<keyword evidence="3" id="KW-1185">Reference proteome</keyword>
<dbReference type="InterPro" id="IPR027417">
    <property type="entry name" value="P-loop_NTPase"/>
</dbReference>
<keyword evidence="2" id="KW-0808">Transferase</keyword>
<dbReference type="Proteomes" id="UP000238083">
    <property type="component" value="Unassembled WGS sequence"/>
</dbReference>
<organism evidence="2 3">
    <name type="scientific">Kineococcus rhizosphaerae</name>
    <dbReference type="NCBI Taxonomy" id="559628"/>
    <lineage>
        <taxon>Bacteria</taxon>
        <taxon>Bacillati</taxon>
        <taxon>Actinomycetota</taxon>
        <taxon>Actinomycetes</taxon>
        <taxon>Kineosporiales</taxon>
        <taxon>Kineosporiaceae</taxon>
        <taxon>Kineococcus</taxon>
    </lineage>
</organism>
<proteinExistence type="predicted"/>
<dbReference type="EMBL" id="PVZF01000012">
    <property type="protein sequence ID" value="PRY11710.1"/>
    <property type="molecule type" value="Genomic_DNA"/>
</dbReference>